<dbReference type="EMBL" id="JAOPGA020001322">
    <property type="protein sequence ID" value="KAL0487220.1"/>
    <property type="molecule type" value="Genomic_DNA"/>
</dbReference>
<accession>A0AAW2ZCT0</accession>
<dbReference type="Gene3D" id="3.30.530.20">
    <property type="match status" value="1"/>
</dbReference>
<proteinExistence type="predicted"/>
<dbReference type="Proteomes" id="UP001431209">
    <property type="component" value="Unassembled WGS sequence"/>
</dbReference>
<dbReference type="InterPro" id="IPR023393">
    <property type="entry name" value="START-like_dom_sf"/>
</dbReference>
<dbReference type="Gene3D" id="1.10.167.10">
    <property type="entry name" value="Regulator of G-protein Signalling 4, domain 2"/>
    <property type="match status" value="1"/>
</dbReference>
<dbReference type="InterPro" id="IPR044926">
    <property type="entry name" value="RGS_subdomain_2"/>
</dbReference>
<dbReference type="Pfam" id="PF00615">
    <property type="entry name" value="RGS"/>
    <property type="match status" value="1"/>
</dbReference>
<evidence type="ECO:0000313" key="2">
    <source>
        <dbReference type="EMBL" id="KAL0487220.1"/>
    </source>
</evidence>
<dbReference type="InterPro" id="IPR016137">
    <property type="entry name" value="RGS"/>
</dbReference>
<keyword evidence="3" id="KW-1185">Reference proteome</keyword>
<dbReference type="SMART" id="SM00315">
    <property type="entry name" value="RGS"/>
    <property type="match status" value="1"/>
</dbReference>
<dbReference type="InterPro" id="IPR036305">
    <property type="entry name" value="RGS_sf"/>
</dbReference>
<dbReference type="SUPFAM" id="SSF48097">
    <property type="entry name" value="Regulator of G-protein signaling, RGS"/>
    <property type="match status" value="1"/>
</dbReference>
<organism evidence="2 3">
    <name type="scientific">Acrasis kona</name>
    <dbReference type="NCBI Taxonomy" id="1008807"/>
    <lineage>
        <taxon>Eukaryota</taxon>
        <taxon>Discoba</taxon>
        <taxon>Heterolobosea</taxon>
        <taxon>Tetramitia</taxon>
        <taxon>Eutetramitia</taxon>
        <taxon>Acrasidae</taxon>
        <taxon>Acrasis</taxon>
    </lineage>
</organism>
<sequence>MKIQYQDYEVLFENIFEERGIQENYRRYLDKSYQLEPLLFLLEVRLFRKNPTLQHAKEIINKFVRNNAEYELNLSNNDRLPIIEFGDNATTTPPENLFQPIHNIVFAELRSDSFHRYLNSEIFKEYINKKGEQYLNSISKKIFNCKKPKILPGDFSVPYITDQDVENWIRMNDCVSDWLSVRPTAKDQKERDYYPYVSKNSYLLTELNGKSSSQLITKLTGRLNYSAEHVTMCLFDERNKHYWMDYASIYEHKGINTEHEYMHVNVYSDILLSKFLSARDNLNMSSLLYDTERRCYMWVTKSDLIKDKKQYRKSKSISDGIQLNCMFIYETGENTCRYCYLLFGEFGLKSMDFVHRLIAKKLSKKMHNQFIQMCSIIPSRDGDMLNTLYDFRKKHLSEPNSIKTWADDLLVNVK</sequence>
<dbReference type="SUPFAM" id="SSF55961">
    <property type="entry name" value="Bet v1-like"/>
    <property type="match status" value="1"/>
</dbReference>
<evidence type="ECO:0000259" key="1">
    <source>
        <dbReference type="PROSITE" id="PS50132"/>
    </source>
</evidence>
<dbReference type="PROSITE" id="PS50132">
    <property type="entry name" value="RGS"/>
    <property type="match status" value="1"/>
</dbReference>
<evidence type="ECO:0000313" key="3">
    <source>
        <dbReference type="Proteomes" id="UP001431209"/>
    </source>
</evidence>
<dbReference type="AlphaFoldDB" id="A0AAW2ZCT0"/>
<protein>
    <submittedName>
        <fullName evidence="2">Rgs10</fullName>
    </submittedName>
</protein>
<reference evidence="2 3" key="1">
    <citation type="submission" date="2024-03" db="EMBL/GenBank/DDBJ databases">
        <title>The Acrasis kona genome and developmental transcriptomes reveal deep origins of eukaryotic multicellular pathways.</title>
        <authorList>
            <person name="Sheikh S."/>
            <person name="Fu C.-J."/>
            <person name="Brown M.W."/>
            <person name="Baldauf S.L."/>
        </authorList>
    </citation>
    <scope>NUCLEOTIDE SEQUENCE [LARGE SCALE GENOMIC DNA]</scope>
    <source>
        <strain evidence="2 3">ATCC MYA-3509</strain>
    </source>
</reference>
<gene>
    <name evidence="2" type="ORF">AKO1_005587</name>
</gene>
<feature type="domain" description="RGS" evidence="1">
    <location>
        <begin position="11"/>
        <end position="127"/>
    </location>
</feature>
<comment type="caution">
    <text evidence="2">The sequence shown here is derived from an EMBL/GenBank/DDBJ whole genome shotgun (WGS) entry which is preliminary data.</text>
</comment>
<name>A0AAW2ZCT0_9EUKA</name>